<evidence type="ECO:0000313" key="3">
    <source>
        <dbReference type="EMBL" id="SUZ72127.1"/>
    </source>
</evidence>
<proteinExistence type="inferred from homology"/>
<dbReference type="PANTHER" id="PTHR30308:SF2">
    <property type="entry name" value="SSRA-BINDING PROTEIN"/>
    <property type="match status" value="1"/>
</dbReference>
<keyword evidence="2" id="KW-0694">RNA-binding</keyword>
<dbReference type="NCBIfam" id="NF003843">
    <property type="entry name" value="PRK05422.1"/>
    <property type="match status" value="1"/>
</dbReference>
<dbReference type="GO" id="GO:0070930">
    <property type="term" value="P:trans-translation-dependent protein tagging"/>
    <property type="evidence" value="ECO:0007669"/>
    <property type="project" value="TreeGrafter"/>
</dbReference>
<sequence length="157" mass="18002">MTAYDPQGIKIVCQNKKARHNYTIEDTFEAGLVLRGTEVKSLRNGKANLADSYATIDGEEAWLNHFHIDPYTPATQFNHHPMRKRKLLLHKKEINKLIGKTQEKGCTLIPLKIYFKNGKAKVDLGIAKAKKLYDKRAALKKQESDREIDRAIKSRNQ</sequence>
<dbReference type="NCBIfam" id="TIGR00086">
    <property type="entry name" value="smpB"/>
    <property type="match status" value="1"/>
</dbReference>
<dbReference type="GO" id="GO:0003723">
    <property type="term" value="F:RNA binding"/>
    <property type="evidence" value="ECO:0007669"/>
    <property type="project" value="UniProtKB-KW"/>
</dbReference>
<dbReference type="InterPro" id="IPR000037">
    <property type="entry name" value="SsrA-bd_prot"/>
</dbReference>
<dbReference type="CDD" id="cd09294">
    <property type="entry name" value="SmpB"/>
    <property type="match status" value="1"/>
</dbReference>
<evidence type="ECO:0000256" key="2">
    <source>
        <dbReference type="ARBA" id="ARBA00022884"/>
    </source>
</evidence>
<gene>
    <name evidence="3" type="ORF">METZ01_LOCUS24981</name>
</gene>
<reference evidence="3" key="1">
    <citation type="submission" date="2018-05" db="EMBL/GenBank/DDBJ databases">
        <authorList>
            <person name="Lanie J.A."/>
            <person name="Ng W.-L."/>
            <person name="Kazmierczak K.M."/>
            <person name="Andrzejewski T.M."/>
            <person name="Davidsen T.M."/>
            <person name="Wayne K.J."/>
            <person name="Tettelin H."/>
            <person name="Glass J.I."/>
            <person name="Rusch D."/>
            <person name="Podicherti R."/>
            <person name="Tsui H.-C.T."/>
            <person name="Winkler M.E."/>
        </authorList>
    </citation>
    <scope>NUCLEOTIDE SEQUENCE</scope>
</reference>
<dbReference type="HAMAP" id="MF_00023">
    <property type="entry name" value="SmpB"/>
    <property type="match status" value="1"/>
</dbReference>
<dbReference type="EMBL" id="UINC01001144">
    <property type="protein sequence ID" value="SUZ72127.1"/>
    <property type="molecule type" value="Genomic_DNA"/>
</dbReference>
<dbReference type="PANTHER" id="PTHR30308">
    <property type="entry name" value="TMRNA-BINDING COMPONENT OF TRANS-TRANSLATION TAGGING COMPLEX"/>
    <property type="match status" value="1"/>
</dbReference>
<evidence type="ECO:0008006" key="4">
    <source>
        <dbReference type="Google" id="ProtNLM"/>
    </source>
</evidence>
<dbReference type="InterPro" id="IPR023620">
    <property type="entry name" value="SmpB"/>
</dbReference>
<dbReference type="AlphaFoldDB" id="A0A381Q1T4"/>
<protein>
    <recommendedName>
        <fullName evidence="4">SsrA-binding protein</fullName>
    </recommendedName>
</protein>
<dbReference type="PROSITE" id="PS01317">
    <property type="entry name" value="SSRP"/>
    <property type="match status" value="1"/>
</dbReference>
<name>A0A381Q1T4_9ZZZZ</name>
<organism evidence="3">
    <name type="scientific">marine metagenome</name>
    <dbReference type="NCBI Taxonomy" id="408172"/>
    <lineage>
        <taxon>unclassified sequences</taxon>
        <taxon>metagenomes</taxon>
        <taxon>ecological metagenomes</taxon>
    </lineage>
</organism>
<dbReference type="GO" id="GO:0005829">
    <property type="term" value="C:cytosol"/>
    <property type="evidence" value="ECO:0007669"/>
    <property type="project" value="TreeGrafter"/>
</dbReference>
<dbReference type="SUPFAM" id="SSF74982">
    <property type="entry name" value="Small protein B (SmpB)"/>
    <property type="match status" value="1"/>
</dbReference>
<keyword evidence="1" id="KW-0963">Cytoplasm</keyword>
<evidence type="ECO:0000256" key="1">
    <source>
        <dbReference type="ARBA" id="ARBA00022490"/>
    </source>
</evidence>
<dbReference type="Gene3D" id="2.40.280.10">
    <property type="match status" value="1"/>
</dbReference>
<dbReference type="Pfam" id="PF01668">
    <property type="entry name" value="SmpB"/>
    <property type="match status" value="1"/>
</dbReference>
<accession>A0A381Q1T4</accession>
<dbReference type="InterPro" id="IPR020081">
    <property type="entry name" value="SsrA-bd_prot_CS"/>
</dbReference>